<keyword evidence="3" id="KW-1185">Reference proteome</keyword>
<organism evidence="2 3">
    <name type="scientific">Thermostaphylospora chromogena</name>
    <dbReference type="NCBI Taxonomy" id="35622"/>
    <lineage>
        <taxon>Bacteria</taxon>
        <taxon>Bacillati</taxon>
        <taxon>Actinomycetota</taxon>
        <taxon>Actinomycetes</taxon>
        <taxon>Streptosporangiales</taxon>
        <taxon>Thermomonosporaceae</taxon>
        <taxon>Thermostaphylospora</taxon>
    </lineage>
</organism>
<dbReference type="EMBL" id="FNKK01000002">
    <property type="protein sequence ID" value="SDR12408.1"/>
    <property type="molecule type" value="Genomic_DNA"/>
</dbReference>
<dbReference type="RefSeq" id="WP_093260282.1">
    <property type="nucleotide sequence ID" value="NZ_FNKK01000002.1"/>
</dbReference>
<evidence type="ECO:0000256" key="1">
    <source>
        <dbReference type="SAM" id="MobiDB-lite"/>
    </source>
</evidence>
<dbReference type="Proteomes" id="UP000217103">
    <property type="component" value="Unassembled WGS sequence"/>
</dbReference>
<feature type="compositionally biased region" description="Basic and acidic residues" evidence="1">
    <location>
        <begin position="121"/>
        <end position="130"/>
    </location>
</feature>
<feature type="compositionally biased region" description="Basic and acidic residues" evidence="1">
    <location>
        <begin position="325"/>
        <end position="337"/>
    </location>
</feature>
<feature type="region of interest" description="Disordered" evidence="1">
    <location>
        <begin position="1"/>
        <end position="167"/>
    </location>
</feature>
<feature type="compositionally biased region" description="Polar residues" evidence="1">
    <location>
        <begin position="248"/>
        <end position="262"/>
    </location>
</feature>
<feature type="compositionally biased region" description="Basic and acidic residues" evidence="1">
    <location>
        <begin position="276"/>
        <end position="315"/>
    </location>
</feature>
<feature type="compositionally biased region" description="Low complexity" evidence="1">
    <location>
        <begin position="133"/>
        <end position="142"/>
    </location>
</feature>
<proteinExistence type="predicted"/>
<protein>
    <submittedName>
        <fullName evidence="2">Uncharacterized protein</fullName>
    </submittedName>
</protein>
<evidence type="ECO:0000313" key="2">
    <source>
        <dbReference type="EMBL" id="SDR12408.1"/>
    </source>
</evidence>
<gene>
    <name evidence="2" type="ORF">SAMN04489764_3583</name>
</gene>
<reference evidence="2 3" key="1">
    <citation type="submission" date="2016-10" db="EMBL/GenBank/DDBJ databases">
        <authorList>
            <person name="de Groot N.N."/>
        </authorList>
    </citation>
    <scope>NUCLEOTIDE SEQUENCE [LARGE SCALE GENOMIC DNA]</scope>
    <source>
        <strain evidence="2 3">DSM 43794</strain>
    </source>
</reference>
<feature type="compositionally biased region" description="Acidic residues" evidence="1">
    <location>
        <begin position="222"/>
        <end position="244"/>
    </location>
</feature>
<sequence>MSRGSNDPPYGGHVDPNHEEIWEQTGALDPDWSAEAAGAPERRSGDVLSDGWGPDAEDGAKSGSEPAIETGVHMALDPRMLENEREWTEGERWSPESGRPEAALQGSGEENPAGETGEWGRPADIDDWDRAATTGEDSTTSGTGDGAFLGAGWRNSDEQDEEERPRRGKMLLLATAAAVVTATAGGWLLFSSLGDSGEACPSGSNCTSVGRSDPLPTGVDATTEEPLDEAEETEEPEEIDDSEPEATPTASLTPRPVSSIQQGRPEAVPETSRPSATREPEPRPTRETQEPEKRPERDRPTTSEPKNDNDIKPPENDNSFPDEPIDTRRPDPDERITEIPTTPEEPEEKNCGLFGWFC</sequence>
<name>A0A1H1GHN1_9ACTN</name>
<feature type="region of interest" description="Disordered" evidence="1">
    <location>
        <begin position="190"/>
        <end position="351"/>
    </location>
</feature>
<evidence type="ECO:0000313" key="3">
    <source>
        <dbReference type="Proteomes" id="UP000217103"/>
    </source>
</evidence>
<feature type="compositionally biased region" description="Basic and acidic residues" evidence="1">
    <location>
        <begin position="79"/>
        <end position="94"/>
    </location>
</feature>
<dbReference type="AlphaFoldDB" id="A0A1H1GHN1"/>
<dbReference type="OrthoDB" id="9860168at2"/>
<accession>A0A1H1GHN1</accession>